<dbReference type="SUPFAM" id="SSF82927">
    <property type="entry name" value="Cysteine-rich DNA binding domain, (DM domain)"/>
    <property type="match status" value="1"/>
</dbReference>
<dbReference type="GO" id="GO:0000978">
    <property type="term" value="F:RNA polymerase II cis-regulatory region sequence-specific DNA binding"/>
    <property type="evidence" value="ECO:0007669"/>
    <property type="project" value="TreeGrafter"/>
</dbReference>
<reference evidence="9" key="2">
    <citation type="submission" date="2025-09" db="UniProtKB">
        <authorList>
            <consortium name="Ensembl"/>
        </authorList>
    </citation>
    <scope>IDENTIFICATION</scope>
</reference>
<organism evidence="9 10">
    <name type="scientific">Paramormyrops kingsleyae</name>
    <dbReference type="NCBI Taxonomy" id="1676925"/>
    <lineage>
        <taxon>Eukaryota</taxon>
        <taxon>Metazoa</taxon>
        <taxon>Chordata</taxon>
        <taxon>Craniata</taxon>
        <taxon>Vertebrata</taxon>
        <taxon>Euteleostomi</taxon>
        <taxon>Actinopterygii</taxon>
        <taxon>Neopterygii</taxon>
        <taxon>Teleostei</taxon>
        <taxon>Osteoglossocephala</taxon>
        <taxon>Osteoglossomorpha</taxon>
        <taxon>Osteoglossiformes</taxon>
        <taxon>Mormyridae</taxon>
        <taxon>Paramormyrops</taxon>
    </lineage>
</organism>
<dbReference type="PANTHER" id="PTHR12322">
    <property type="entry name" value="DOUBLESEX AND MAB-3 RELATED TRANSCRIPTION FACTOR DMRT"/>
    <property type="match status" value="1"/>
</dbReference>
<reference evidence="9" key="1">
    <citation type="submission" date="2025-08" db="UniProtKB">
        <authorList>
            <consortium name="Ensembl"/>
        </authorList>
    </citation>
    <scope>IDENTIFICATION</scope>
</reference>
<evidence type="ECO:0000256" key="5">
    <source>
        <dbReference type="ARBA" id="ARBA00023242"/>
    </source>
</evidence>
<dbReference type="AlphaFoldDB" id="A0A3B3SL42"/>
<dbReference type="Pfam" id="PF00751">
    <property type="entry name" value="DM"/>
    <property type="match status" value="1"/>
</dbReference>
<evidence type="ECO:0000256" key="7">
    <source>
        <dbReference type="SAM" id="MobiDB-lite"/>
    </source>
</evidence>
<keyword evidence="3 6" id="KW-0862">Zinc</keyword>
<dbReference type="Ensembl" id="ENSPKIT00000012310.1">
    <property type="protein sequence ID" value="ENSPKIP00000031464.1"/>
    <property type="gene ID" value="ENSPKIG00000011943.1"/>
</dbReference>
<evidence type="ECO:0000259" key="8">
    <source>
        <dbReference type="PROSITE" id="PS50809"/>
    </source>
</evidence>
<dbReference type="InterPro" id="IPR026607">
    <property type="entry name" value="DMRT"/>
</dbReference>
<feature type="DNA-binding region" description="DM" evidence="6">
    <location>
        <begin position="63"/>
        <end position="110"/>
    </location>
</feature>
<dbReference type="GO" id="GO:0007548">
    <property type="term" value="P:sex differentiation"/>
    <property type="evidence" value="ECO:0007669"/>
    <property type="project" value="TreeGrafter"/>
</dbReference>
<dbReference type="GeneTree" id="ENSGT00940000156282"/>
<feature type="domain" description="DM" evidence="8">
    <location>
        <begin position="63"/>
        <end position="110"/>
    </location>
</feature>
<evidence type="ECO:0000313" key="9">
    <source>
        <dbReference type="Ensembl" id="ENSPKIP00000031464.1"/>
    </source>
</evidence>
<comment type="similarity">
    <text evidence="1">Belongs to the DMRT family.</text>
</comment>
<dbReference type="SMART" id="SM00301">
    <property type="entry name" value="DM"/>
    <property type="match status" value="1"/>
</dbReference>
<evidence type="ECO:0000313" key="10">
    <source>
        <dbReference type="Proteomes" id="UP000261540"/>
    </source>
</evidence>
<feature type="compositionally biased region" description="Polar residues" evidence="7">
    <location>
        <begin position="341"/>
        <end position="351"/>
    </location>
</feature>
<evidence type="ECO:0000256" key="1">
    <source>
        <dbReference type="ARBA" id="ARBA00006834"/>
    </source>
</evidence>
<keyword evidence="10" id="KW-1185">Reference proteome</keyword>
<dbReference type="PROSITE" id="PS50809">
    <property type="entry name" value="DM_2"/>
    <property type="match status" value="1"/>
</dbReference>
<feature type="region of interest" description="Disordered" evidence="7">
    <location>
        <begin position="18"/>
        <end position="60"/>
    </location>
</feature>
<dbReference type="OrthoDB" id="6162476at2759"/>
<dbReference type="KEGG" id="pki:111834780"/>
<dbReference type="InterPro" id="IPR036407">
    <property type="entry name" value="DM_DNA-bd_sf"/>
</dbReference>
<evidence type="ECO:0000256" key="4">
    <source>
        <dbReference type="ARBA" id="ARBA00023125"/>
    </source>
</evidence>
<dbReference type="Gene3D" id="4.10.1040.10">
    <property type="entry name" value="DM DNA-binding domain"/>
    <property type="match status" value="1"/>
</dbReference>
<keyword evidence="2 6" id="KW-0479">Metal-binding</keyword>
<dbReference type="Proteomes" id="UP000261540">
    <property type="component" value="Unplaced"/>
</dbReference>
<dbReference type="GO" id="GO:0046872">
    <property type="term" value="F:metal ion binding"/>
    <property type="evidence" value="ECO:0007669"/>
    <property type="project" value="UniProtKB-KW"/>
</dbReference>
<dbReference type="STRING" id="1676925.ENSPKIP00000031464"/>
<keyword evidence="5 6" id="KW-0539">Nucleus</keyword>
<protein>
    <submittedName>
        <fullName evidence="9">Doublesex and mab-3 related transcription factor 2b</fullName>
    </submittedName>
</protein>
<feature type="region of interest" description="Disordered" evidence="7">
    <location>
        <begin position="341"/>
        <end position="380"/>
    </location>
</feature>
<dbReference type="InterPro" id="IPR001275">
    <property type="entry name" value="DM_DNA-bd"/>
</dbReference>
<evidence type="ECO:0000256" key="2">
    <source>
        <dbReference type="ARBA" id="ARBA00022723"/>
    </source>
</evidence>
<dbReference type="GO" id="GO:0000981">
    <property type="term" value="F:DNA-binding transcription factor activity, RNA polymerase II-specific"/>
    <property type="evidence" value="ECO:0007669"/>
    <property type="project" value="TreeGrafter"/>
</dbReference>
<name>A0A3B3SL42_9TELE</name>
<dbReference type="PROSITE" id="PS40000">
    <property type="entry name" value="DM_1"/>
    <property type="match status" value="1"/>
</dbReference>
<dbReference type="FunFam" id="4.10.1040.10:FF:000001">
    <property type="entry name" value="doublesex- and mab-3-related transcription factor 1"/>
    <property type="match status" value="1"/>
</dbReference>
<evidence type="ECO:0000256" key="6">
    <source>
        <dbReference type="PROSITE-ProRule" id="PRU00070"/>
    </source>
</evidence>
<dbReference type="CTD" id="558970"/>
<evidence type="ECO:0000256" key="3">
    <source>
        <dbReference type="ARBA" id="ARBA00022833"/>
    </source>
</evidence>
<proteinExistence type="inferred from homology"/>
<accession>A0A3B3SL42</accession>
<comment type="subcellular location">
    <subcellularLocation>
        <location evidence="6">Nucleus</location>
    </subcellularLocation>
</comment>
<dbReference type="GO" id="GO:0005634">
    <property type="term" value="C:nucleus"/>
    <property type="evidence" value="ECO:0007669"/>
    <property type="project" value="UniProtKB-SubCell"/>
</dbReference>
<sequence length="393" mass="43607">MCTVALDLNSMKLDVVKSESNEEDIDVESIDGSVRPELDGGSEKGGSPAPEQQPRRLSRSPKCARCRNHGVVSGLKGHKRFCRWRDCHCANCVLVVERQRVMAAQVALRRQQATEGKKDGRSSLSFRKSAYHRYQRPSFLANSILQGYKPILEDPTWPRRMHYQSLSDRMRKRRAFADRELEGIMLERELQQRELEELSGLKFLQPTFPPAPAVQCCPLAEPLSLAYLPMHKNSPLLLKVHCHPEEIFKARATGSSYEPPAAPCSLAPGGVELGLLETWECCTEDELPAPPVCQGYFSSLEGLHADSLVPKINVSGFGGTAALEPIASRLPRRPELLFQDGSLSSRPCGSSESRHFAAKPSSEKQAQYWSETDPGKKSVPSALPFSVESLLNN</sequence>
<keyword evidence="4 6" id="KW-0238">DNA-binding</keyword>
<dbReference type="PANTHER" id="PTHR12322:SF123">
    <property type="entry name" value="DOUBLESEX-AND MAB-3-RELATED TRANSCRIPTION FACTOR 2B"/>
    <property type="match status" value="1"/>
</dbReference>